<accession>A0A821VVW3</accession>
<dbReference type="EMBL" id="CAJOBZ010000049">
    <property type="protein sequence ID" value="CAF4915742.1"/>
    <property type="molecule type" value="Genomic_DNA"/>
</dbReference>
<proteinExistence type="predicted"/>
<comment type="caution">
    <text evidence="2">The sequence shown here is derived from an EMBL/GenBank/DDBJ whole genome shotgun (WGS) entry which is preliminary data.</text>
</comment>
<name>A0A821VVW3_9NEOP</name>
<feature type="chain" id="PRO_5032669240" evidence="1">
    <location>
        <begin position="16"/>
        <end position="211"/>
    </location>
</feature>
<evidence type="ECO:0000313" key="2">
    <source>
        <dbReference type="EMBL" id="CAF4915742.1"/>
    </source>
</evidence>
<sequence length="211" mass="24355">MKIIIIFAFLLEVNSIAVRKFVHQKDISEHCRRRVVPSVFLGKHVVDANSEILHFSRLQLPYSCSISVRTEFGNNIILVIQIVSERSIAKSCGPNHNQLHIYELGETFGGYWGAFPDDIFNIKPDNYTKYYTLKTTPKTVETSPVYTEEETEETKQTIYHTQETSTERDFVRVEVPLLNVSGDFGLDEVPNKKQDMEELFDLIYDVAPRYV</sequence>
<dbReference type="Proteomes" id="UP000663880">
    <property type="component" value="Unassembled WGS sequence"/>
</dbReference>
<gene>
    <name evidence="2" type="ORF">PMACD_LOCUS12562</name>
</gene>
<reference evidence="2" key="1">
    <citation type="submission" date="2021-02" db="EMBL/GenBank/DDBJ databases">
        <authorList>
            <person name="Steward A R."/>
        </authorList>
    </citation>
    <scope>NUCLEOTIDE SEQUENCE</scope>
</reference>
<feature type="signal peptide" evidence="1">
    <location>
        <begin position="1"/>
        <end position="15"/>
    </location>
</feature>
<protein>
    <submittedName>
        <fullName evidence="2">Uncharacterized protein</fullName>
    </submittedName>
</protein>
<dbReference type="OrthoDB" id="7477768at2759"/>
<dbReference type="AlphaFoldDB" id="A0A821VVW3"/>
<evidence type="ECO:0000313" key="3">
    <source>
        <dbReference type="Proteomes" id="UP000663880"/>
    </source>
</evidence>
<evidence type="ECO:0000256" key="1">
    <source>
        <dbReference type="SAM" id="SignalP"/>
    </source>
</evidence>
<organism evidence="2 3">
    <name type="scientific">Pieris macdunnoughi</name>
    <dbReference type="NCBI Taxonomy" id="345717"/>
    <lineage>
        <taxon>Eukaryota</taxon>
        <taxon>Metazoa</taxon>
        <taxon>Ecdysozoa</taxon>
        <taxon>Arthropoda</taxon>
        <taxon>Hexapoda</taxon>
        <taxon>Insecta</taxon>
        <taxon>Pterygota</taxon>
        <taxon>Neoptera</taxon>
        <taxon>Endopterygota</taxon>
        <taxon>Lepidoptera</taxon>
        <taxon>Glossata</taxon>
        <taxon>Ditrysia</taxon>
        <taxon>Papilionoidea</taxon>
        <taxon>Pieridae</taxon>
        <taxon>Pierinae</taxon>
        <taxon>Pieris</taxon>
    </lineage>
</organism>
<keyword evidence="1" id="KW-0732">Signal</keyword>
<keyword evidence="3" id="KW-1185">Reference proteome</keyword>